<dbReference type="Proteomes" id="UP000037035">
    <property type="component" value="Unassembled WGS sequence"/>
</dbReference>
<feature type="compositionally biased region" description="Acidic residues" evidence="1">
    <location>
        <begin position="96"/>
        <end position="113"/>
    </location>
</feature>
<feature type="compositionally biased region" description="Basic and acidic residues" evidence="1">
    <location>
        <begin position="272"/>
        <end position="286"/>
    </location>
</feature>
<name>A0A0L6UXX5_9BASI</name>
<feature type="region of interest" description="Disordered" evidence="1">
    <location>
        <begin position="93"/>
        <end position="129"/>
    </location>
</feature>
<dbReference type="VEuPathDB" id="FungiDB:VP01_3347g3"/>
<organism evidence="2 3">
    <name type="scientific">Puccinia sorghi</name>
    <dbReference type="NCBI Taxonomy" id="27349"/>
    <lineage>
        <taxon>Eukaryota</taxon>
        <taxon>Fungi</taxon>
        <taxon>Dikarya</taxon>
        <taxon>Basidiomycota</taxon>
        <taxon>Pucciniomycotina</taxon>
        <taxon>Pucciniomycetes</taxon>
        <taxon>Pucciniales</taxon>
        <taxon>Pucciniaceae</taxon>
        <taxon>Puccinia</taxon>
    </lineage>
</organism>
<dbReference type="AlphaFoldDB" id="A0A0L6UXX5"/>
<keyword evidence="3" id="KW-1185">Reference proteome</keyword>
<sequence length="286" mass="31648">MFRHLQKRQKLSKTQPGDFPTGGSDSDSDSDSDSHSGTDADEQSSDSQGSGEESQADSNSDEPHTQAQERAARAARIPASLLKVLENPIIYPGELENSENEDSESADSADDEELSCHKSAPNSRSPTKEFPVCLVCPGKLLKTNTLLEDHVRGQTHKRRLARYKDFIHNPPPHTSLSPDASEVIELIDALIGPPPVVQAGCVPLDRKQRRKKRRLAKRTRSAGKAVLPNPNTAGVKFPIPKSKEPDQPKNIKPDQTKNKPTEHERVRKGKRERQDKMAKSNHTEIL</sequence>
<feature type="region of interest" description="Disordered" evidence="1">
    <location>
        <begin position="1"/>
        <end position="74"/>
    </location>
</feature>
<proteinExistence type="predicted"/>
<reference evidence="2 3" key="1">
    <citation type="submission" date="2015-08" db="EMBL/GenBank/DDBJ databases">
        <title>Next Generation Sequencing and Analysis of the Genome of Puccinia sorghi L Schw, the Causal Agent of Maize Common Rust.</title>
        <authorList>
            <person name="Rochi L."/>
            <person name="Burguener G."/>
            <person name="Darino M."/>
            <person name="Turjanski A."/>
            <person name="Kreff E."/>
            <person name="Dieguez M.J."/>
            <person name="Sacco F."/>
        </authorList>
    </citation>
    <scope>NUCLEOTIDE SEQUENCE [LARGE SCALE GENOMIC DNA]</scope>
    <source>
        <strain evidence="2 3">RO10H11247</strain>
    </source>
</reference>
<evidence type="ECO:0000313" key="2">
    <source>
        <dbReference type="EMBL" id="KNZ53092.1"/>
    </source>
</evidence>
<protein>
    <submittedName>
        <fullName evidence="2">Uncharacterized protein</fullName>
    </submittedName>
</protein>
<gene>
    <name evidence="2" type="ORF">VP01_3347g3</name>
</gene>
<feature type="compositionally biased region" description="Basic residues" evidence="1">
    <location>
        <begin position="207"/>
        <end position="221"/>
    </location>
</feature>
<evidence type="ECO:0000313" key="3">
    <source>
        <dbReference type="Proteomes" id="UP000037035"/>
    </source>
</evidence>
<accession>A0A0L6UXX5</accession>
<feature type="region of interest" description="Disordered" evidence="1">
    <location>
        <begin position="206"/>
        <end position="286"/>
    </location>
</feature>
<evidence type="ECO:0000256" key="1">
    <source>
        <dbReference type="SAM" id="MobiDB-lite"/>
    </source>
</evidence>
<feature type="compositionally biased region" description="Basic residues" evidence="1">
    <location>
        <begin position="1"/>
        <end position="11"/>
    </location>
</feature>
<dbReference type="STRING" id="27349.A0A0L6UXX5"/>
<dbReference type="EMBL" id="LAVV01008332">
    <property type="protein sequence ID" value="KNZ53092.1"/>
    <property type="molecule type" value="Genomic_DNA"/>
</dbReference>
<feature type="compositionally biased region" description="Basic and acidic residues" evidence="1">
    <location>
        <begin position="241"/>
        <end position="265"/>
    </location>
</feature>
<comment type="caution">
    <text evidence="2">The sequence shown here is derived from an EMBL/GenBank/DDBJ whole genome shotgun (WGS) entry which is preliminary data.</text>
</comment>
<dbReference type="OrthoDB" id="2506841at2759"/>